<keyword evidence="4" id="KW-0175">Coiled coil</keyword>
<dbReference type="PANTHER" id="PTHR22952">
    <property type="entry name" value="CAMP-RESPONSE ELEMENT BINDING PROTEIN-RELATED"/>
    <property type="match status" value="1"/>
</dbReference>
<protein>
    <submittedName>
        <fullName evidence="8">G-box-binding factor 4</fullName>
    </submittedName>
</protein>
<dbReference type="Pfam" id="PF00170">
    <property type="entry name" value="bZIP_1"/>
    <property type="match status" value="1"/>
</dbReference>
<dbReference type="InterPro" id="IPR043452">
    <property type="entry name" value="BZIP46-like"/>
</dbReference>
<dbReference type="Proteomes" id="UP000053555">
    <property type="component" value="Unassembled WGS sequence"/>
</dbReference>
<reference evidence="8" key="1">
    <citation type="submission" date="2014-07" db="EMBL/GenBank/DDBJ databases">
        <title>Identification of a novel salt tolerance gene in wild soybean by whole-genome sequencing.</title>
        <authorList>
            <person name="Lam H.-M."/>
            <person name="Qi X."/>
            <person name="Li M.-W."/>
            <person name="Liu X."/>
            <person name="Xie M."/>
            <person name="Ni M."/>
            <person name="Xu X."/>
        </authorList>
    </citation>
    <scope>NUCLEOTIDE SEQUENCE [LARGE SCALE GENOMIC DNA]</scope>
    <source>
        <tissue evidence="8">Root</tissue>
    </source>
</reference>
<feature type="region of interest" description="Disordered" evidence="5">
    <location>
        <begin position="155"/>
        <end position="186"/>
    </location>
</feature>
<evidence type="ECO:0000256" key="5">
    <source>
        <dbReference type="SAM" id="MobiDB-lite"/>
    </source>
</evidence>
<comment type="subcellular location">
    <subcellularLocation>
        <location evidence="1">Nucleus</location>
    </subcellularLocation>
</comment>
<feature type="transmembrane region" description="Helical" evidence="6">
    <location>
        <begin position="71"/>
        <end position="88"/>
    </location>
</feature>
<dbReference type="Gene3D" id="1.20.5.170">
    <property type="match status" value="1"/>
</dbReference>
<evidence type="ECO:0000256" key="1">
    <source>
        <dbReference type="ARBA" id="ARBA00004123"/>
    </source>
</evidence>
<gene>
    <name evidence="8" type="ORF">glysoja_037417</name>
</gene>
<keyword evidence="2" id="KW-0238">DNA-binding</keyword>
<sequence length="274" mass="30981">MMPNSDKSYKPSYLIDDEEENCVESAITRVVMFKNEREGHLMLKSNKRRLETRHGVVEGCLDESGSSTGPFFFIIFVFFYISPFFSSLRSAPHGRPPQVHHPQFRRQGIAAASTDNAGGVTLEDFLTKAIPVTEEDVRGAPPPPPSFLPFPADGSSSSVEPFANNGVGSAPSNSVQKGKRRAVEEPVDKATLQKLRRMIKNRESAARSRERKQAYTSELEYLVHQLEQENARLLKEEAEMRRQRKKHLFECIIPIEVMPKPKKKLRRVNSAQSL</sequence>
<dbReference type="GO" id="GO:0003700">
    <property type="term" value="F:DNA-binding transcription factor activity"/>
    <property type="evidence" value="ECO:0007669"/>
    <property type="project" value="InterPro"/>
</dbReference>
<dbReference type="InterPro" id="IPR046347">
    <property type="entry name" value="bZIP_sf"/>
</dbReference>
<evidence type="ECO:0000256" key="4">
    <source>
        <dbReference type="SAM" id="Coils"/>
    </source>
</evidence>
<evidence type="ECO:0000256" key="6">
    <source>
        <dbReference type="SAM" id="Phobius"/>
    </source>
</evidence>
<feature type="coiled-coil region" evidence="4">
    <location>
        <begin position="216"/>
        <end position="246"/>
    </location>
</feature>
<dbReference type="CDD" id="cd14707">
    <property type="entry name" value="bZIP_plant_BZIP46"/>
    <property type="match status" value="1"/>
</dbReference>
<dbReference type="SUPFAM" id="SSF57959">
    <property type="entry name" value="Leucine zipper domain"/>
    <property type="match status" value="1"/>
</dbReference>
<keyword evidence="3" id="KW-0539">Nucleus</keyword>
<dbReference type="GO" id="GO:0003677">
    <property type="term" value="F:DNA binding"/>
    <property type="evidence" value="ECO:0007669"/>
    <property type="project" value="UniProtKB-KW"/>
</dbReference>
<organism evidence="8">
    <name type="scientific">Glycine soja</name>
    <name type="common">Wild soybean</name>
    <dbReference type="NCBI Taxonomy" id="3848"/>
    <lineage>
        <taxon>Eukaryota</taxon>
        <taxon>Viridiplantae</taxon>
        <taxon>Streptophyta</taxon>
        <taxon>Embryophyta</taxon>
        <taxon>Tracheophyta</taxon>
        <taxon>Spermatophyta</taxon>
        <taxon>Magnoliopsida</taxon>
        <taxon>eudicotyledons</taxon>
        <taxon>Gunneridae</taxon>
        <taxon>Pentapetalae</taxon>
        <taxon>rosids</taxon>
        <taxon>fabids</taxon>
        <taxon>Fabales</taxon>
        <taxon>Fabaceae</taxon>
        <taxon>Papilionoideae</taxon>
        <taxon>50 kb inversion clade</taxon>
        <taxon>NPAAA clade</taxon>
        <taxon>indigoferoid/millettioid clade</taxon>
        <taxon>Phaseoleae</taxon>
        <taxon>Glycine</taxon>
        <taxon>Glycine subgen. Soja</taxon>
    </lineage>
</organism>
<dbReference type="AlphaFoldDB" id="A0A0B2QSW7"/>
<evidence type="ECO:0000256" key="2">
    <source>
        <dbReference type="ARBA" id="ARBA00023125"/>
    </source>
</evidence>
<dbReference type="FunFam" id="1.20.5.170:FF:000036">
    <property type="entry name" value="ABSCISIC ACID-INSENSITIVE 5-like protein 2"/>
    <property type="match status" value="1"/>
</dbReference>
<dbReference type="PROSITE" id="PS50217">
    <property type="entry name" value="BZIP"/>
    <property type="match status" value="1"/>
</dbReference>
<evidence type="ECO:0000259" key="7">
    <source>
        <dbReference type="PROSITE" id="PS50217"/>
    </source>
</evidence>
<dbReference type="PANTHER" id="PTHR22952:SF392">
    <property type="entry name" value="BZIP TRANSCRIPTION FACTOR 12"/>
    <property type="match status" value="1"/>
</dbReference>
<keyword evidence="6" id="KW-0812">Transmembrane</keyword>
<accession>A0A0B2QSW7</accession>
<keyword evidence="6" id="KW-0472">Membrane</keyword>
<evidence type="ECO:0000313" key="8">
    <source>
        <dbReference type="EMBL" id="KHN22923.1"/>
    </source>
</evidence>
<dbReference type="GO" id="GO:0005634">
    <property type="term" value="C:nucleus"/>
    <property type="evidence" value="ECO:0007669"/>
    <property type="project" value="UniProtKB-SubCell"/>
</dbReference>
<dbReference type="PROSITE" id="PS00036">
    <property type="entry name" value="BZIP_BASIC"/>
    <property type="match status" value="1"/>
</dbReference>
<dbReference type="EMBL" id="KN656751">
    <property type="protein sequence ID" value="KHN22923.1"/>
    <property type="molecule type" value="Genomic_DNA"/>
</dbReference>
<proteinExistence type="predicted"/>
<dbReference type="SMART" id="SM00338">
    <property type="entry name" value="BRLZ"/>
    <property type="match status" value="1"/>
</dbReference>
<feature type="domain" description="BZIP" evidence="7">
    <location>
        <begin position="191"/>
        <end position="243"/>
    </location>
</feature>
<dbReference type="InterPro" id="IPR004827">
    <property type="entry name" value="bZIP"/>
</dbReference>
<evidence type="ECO:0000256" key="3">
    <source>
        <dbReference type="ARBA" id="ARBA00023242"/>
    </source>
</evidence>
<name>A0A0B2QSW7_GLYSO</name>
<keyword evidence="6" id="KW-1133">Transmembrane helix</keyword>
<dbReference type="GO" id="GO:0045893">
    <property type="term" value="P:positive regulation of DNA-templated transcription"/>
    <property type="evidence" value="ECO:0007669"/>
    <property type="project" value="InterPro"/>
</dbReference>
<feature type="compositionally biased region" description="Polar residues" evidence="5">
    <location>
        <begin position="166"/>
        <end position="176"/>
    </location>
</feature>